<protein>
    <submittedName>
        <fullName evidence="1">Uncharacterized protein</fullName>
    </submittedName>
</protein>
<dbReference type="EMBL" id="VBWP01000012">
    <property type="protein sequence ID" value="TLG71364.1"/>
    <property type="molecule type" value="Genomic_DNA"/>
</dbReference>
<evidence type="ECO:0000313" key="2">
    <source>
        <dbReference type="Proteomes" id="UP000306912"/>
    </source>
</evidence>
<dbReference type="RefSeq" id="WP_138192243.1">
    <property type="nucleotide sequence ID" value="NZ_VBWP01000012.1"/>
</dbReference>
<dbReference type="AlphaFoldDB" id="A0A5R8Q7F4"/>
<dbReference type="Proteomes" id="UP000306912">
    <property type="component" value="Unassembled WGS sequence"/>
</dbReference>
<gene>
    <name evidence="1" type="ORF">FEZ08_10745</name>
</gene>
<reference evidence="1 2" key="1">
    <citation type="submission" date="2019-05" db="EMBL/GenBank/DDBJ databases">
        <title>Culicoidintestinum kansasii gen. nov., sp. nov. from the gastrointestinal tract of the biting midge, Culicoides sonorensis.</title>
        <authorList>
            <person name="Neupane S."/>
            <person name="Ghosh A."/>
            <person name="Gunther S."/>
            <person name="Martin K."/>
            <person name="Zurek L."/>
        </authorList>
    </citation>
    <scope>NUCLEOTIDE SEQUENCE [LARGE SCALE GENOMIC DNA]</scope>
    <source>
        <strain evidence="1 2">CS-1</strain>
    </source>
</reference>
<comment type="caution">
    <text evidence="1">The sequence shown here is derived from an EMBL/GenBank/DDBJ whole genome shotgun (WGS) entry which is preliminary data.</text>
</comment>
<keyword evidence="2" id="KW-1185">Reference proteome</keyword>
<proteinExistence type="predicted"/>
<dbReference type="InParanoid" id="A0A5R8Q7F4"/>
<organism evidence="1 2">
    <name type="scientific">Culicoidibacter larvae</name>
    <dbReference type="NCBI Taxonomy" id="2579976"/>
    <lineage>
        <taxon>Bacteria</taxon>
        <taxon>Bacillati</taxon>
        <taxon>Bacillota</taxon>
        <taxon>Culicoidibacteria</taxon>
        <taxon>Culicoidibacterales</taxon>
        <taxon>Culicoidibacteraceae</taxon>
        <taxon>Culicoidibacter</taxon>
    </lineage>
</organism>
<evidence type="ECO:0000313" key="1">
    <source>
        <dbReference type="EMBL" id="TLG71364.1"/>
    </source>
</evidence>
<name>A0A5R8Q7F4_9FIRM</name>
<sequence length="168" mass="18617">MATETPNLKLVKPDQGDYYQINVVNANSDKIDTAYNVLNNTVKDLGKTYIKQNHIGNITIKDINESCVLSLSHAGLKFYKGGLINESNVAVSFNNTGAAFNYPVNVQGKDLLTEFNNRYTKTEVDDKLKTVYTKGEVDAIILRMLPLYGQGAPIEPPAFPGQIYIEIL</sequence>
<accession>A0A5R8Q7F4</accession>
<dbReference type="OrthoDB" id="2944084at2"/>